<dbReference type="Proteomes" id="UP000682733">
    <property type="component" value="Unassembled WGS sequence"/>
</dbReference>
<name>A0A814RF91_9BILA</name>
<keyword evidence="5" id="KW-1185">Reference proteome</keyword>
<evidence type="ECO:0000313" key="2">
    <source>
        <dbReference type="EMBL" id="CAF1132664.1"/>
    </source>
</evidence>
<sequence>MNSLLASVNLIDFDKTTRFSLTASNQYILISNFFKLKLFNNQLELLTNINWKLKNGLIFDVRYSTYTNSFLILTETGLYSFNPLTFFINKIVQIREFFNCDPN</sequence>
<gene>
    <name evidence="2" type="ORF">GPM918_LOCUS20279</name>
    <name evidence="1" type="ORF">OVA965_LOCUS10460</name>
    <name evidence="4" type="ORF">SRO942_LOCUS20276</name>
    <name evidence="3" type="ORF">TMI583_LOCUS10457</name>
</gene>
<dbReference type="EMBL" id="CAJNOK010003874">
    <property type="protein sequence ID" value="CAF0917834.1"/>
    <property type="molecule type" value="Genomic_DNA"/>
</dbReference>
<dbReference type="EMBL" id="CAJOBC010006368">
    <property type="protein sequence ID" value="CAF3896480.1"/>
    <property type="molecule type" value="Genomic_DNA"/>
</dbReference>
<dbReference type="Proteomes" id="UP000681722">
    <property type="component" value="Unassembled WGS sequence"/>
</dbReference>
<reference evidence="2" key="1">
    <citation type="submission" date="2021-02" db="EMBL/GenBank/DDBJ databases">
        <authorList>
            <person name="Nowell W R."/>
        </authorList>
    </citation>
    <scope>NUCLEOTIDE SEQUENCE</scope>
</reference>
<comment type="caution">
    <text evidence="2">The sequence shown here is derived from an EMBL/GenBank/DDBJ whole genome shotgun (WGS) entry which is preliminary data.</text>
</comment>
<dbReference type="EMBL" id="CAJNOQ010006368">
    <property type="protein sequence ID" value="CAF1132664.1"/>
    <property type="molecule type" value="Genomic_DNA"/>
</dbReference>
<dbReference type="Proteomes" id="UP000677228">
    <property type="component" value="Unassembled WGS sequence"/>
</dbReference>
<evidence type="ECO:0000313" key="1">
    <source>
        <dbReference type="EMBL" id="CAF0917834.1"/>
    </source>
</evidence>
<evidence type="ECO:0000313" key="5">
    <source>
        <dbReference type="Proteomes" id="UP000663829"/>
    </source>
</evidence>
<evidence type="ECO:0000313" key="3">
    <source>
        <dbReference type="EMBL" id="CAF3695814.1"/>
    </source>
</evidence>
<protein>
    <submittedName>
        <fullName evidence="2">Uncharacterized protein</fullName>
    </submittedName>
</protein>
<dbReference type="Proteomes" id="UP000663829">
    <property type="component" value="Unassembled WGS sequence"/>
</dbReference>
<organism evidence="2 5">
    <name type="scientific">Didymodactylos carnosus</name>
    <dbReference type="NCBI Taxonomy" id="1234261"/>
    <lineage>
        <taxon>Eukaryota</taxon>
        <taxon>Metazoa</taxon>
        <taxon>Spiralia</taxon>
        <taxon>Gnathifera</taxon>
        <taxon>Rotifera</taxon>
        <taxon>Eurotatoria</taxon>
        <taxon>Bdelloidea</taxon>
        <taxon>Philodinida</taxon>
        <taxon>Philodinidae</taxon>
        <taxon>Didymodactylos</taxon>
    </lineage>
</organism>
<dbReference type="EMBL" id="CAJOBA010003876">
    <property type="protein sequence ID" value="CAF3695814.1"/>
    <property type="molecule type" value="Genomic_DNA"/>
</dbReference>
<evidence type="ECO:0000313" key="4">
    <source>
        <dbReference type="EMBL" id="CAF3896480.1"/>
    </source>
</evidence>
<accession>A0A814RF91</accession>
<proteinExistence type="predicted"/>
<dbReference type="AlphaFoldDB" id="A0A814RF91"/>